<sequence>MSDYYSNLKTGGRRSTFESNGLIRYLNSPQSDRGSSTAFVFAPYSYHRLDEAATWEDFDSKIRSVGYHLGKYVEHKDCNKASECVVTEYGQEAAVYSQQSDSLIRYGDGNMSSNGWRHKVESDMAISGLVALKNILDLLYENGRHIIDIAGSLTMWSILMSASYLVRTRHYSPYLDNGAFVTFCAAGYYTVSSTCQLFHVGLRTLAINRCHCIVTSLHSRVLAGTIEQHDVKYLHNYWFRALSWYKVEDRLGRRQYGTPYGCYVERSLPSSQYVIPLDD</sequence>
<dbReference type="GeneID" id="36627258"/>
<evidence type="ECO:0000313" key="2">
    <source>
        <dbReference type="Proteomes" id="UP000241690"/>
    </source>
</evidence>
<dbReference type="RefSeq" id="XP_024777906.1">
    <property type="nucleotide sequence ID" value="XM_024918689.1"/>
</dbReference>
<accession>A0A2T4AMD7</accession>
<dbReference type="Proteomes" id="UP000241690">
    <property type="component" value="Unassembled WGS sequence"/>
</dbReference>
<keyword evidence="2" id="KW-1185">Reference proteome</keyword>
<dbReference type="EMBL" id="KZ679677">
    <property type="protein sequence ID" value="PTB58229.1"/>
    <property type="molecule type" value="Genomic_DNA"/>
</dbReference>
<proteinExistence type="predicted"/>
<gene>
    <name evidence="1" type="ORF">M431DRAFT_505772</name>
</gene>
<protein>
    <submittedName>
        <fullName evidence="1">Uncharacterized protein</fullName>
    </submittedName>
</protein>
<organism evidence="1 2">
    <name type="scientific">Trichoderma harzianum CBS 226.95</name>
    <dbReference type="NCBI Taxonomy" id="983964"/>
    <lineage>
        <taxon>Eukaryota</taxon>
        <taxon>Fungi</taxon>
        <taxon>Dikarya</taxon>
        <taxon>Ascomycota</taxon>
        <taxon>Pezizomycotina</taxon>
        <taxon>Sordariomycetes</taxon>
        <taxon>Hypocreomycetidae</taxon>
        <taxon>Hypocreales</taxon>
        <taxon>Hypocreaceae</taxon>
        <taxon>Trichoderma</taxon>
    </lineage>
</organism>
<reference evidence="1 2" key="1">
    <citation type="submission" date="2016-07" db="EMBL/GenBank/DDBJ databases">
        <title>Multiple horizontal gene transfer events from other fungi enriched the ability of initially mycotrophic Trichoderma (Ascomycota) to feed on dead plant biomass.</title>
        <authorList>
            <consortium name="DOE Joint Genome Institute"/>
            <person name="Aerts A."/>
            <person name="Atanasova L."/>
            <person name="Chenthamara K."/>
            <person name="Zhang J."/>
            <person name="Grujic M."/>
            <person name="Henrissat B."/>
            <person name="Kuo A."/>
            <person name="Salamov A."/>
            <person name="Lipzen A."/>
            <person name="Labutti K."/>
            <person name="Barry K."/>
            <person name="Miao Y."/>
            <person name="Rahimi M.J."/>
            <person name="Shen Q."/>
            <person name="Grigoriev I.V."/>
            <person name="Kubicek C.P."/>
            <person name="Druzhinina I.S."/>
        </authorList>
    </citation>
    <scope>NUCLEOTIDE SEQUENCE [LARGE SCALE GENOMIC DNA]</scope>
    <source>
        <strain evidence="1 2">CBS 226.95</strain>
    </source>
</reference>
<dbReference type="AlphaFoldDB" id="A0A2T4AMD7"/>
<evidence type="ECO:0000313" key="1">
    <source>
        <dbReference type="EMBL" id="PTB58229.1"/>
    </source>
</evidence>
<name>A0A2T4AMD7_TRIHA</name>